<proteinExistence type="predicted"/>
<gene>
    <name evidence="1" type="ORF">ACFQ2J_05570</name>
</gene>
<protein>
    <recommendedName>
        <fullName evidence="3">DUF4375 domain-containing protein</fullName>
    </recommendedName>
</protein>
<organism evidence="1 2">
    <name type="scientific">Thalassobacillus hwangdonensis</name>
    <dbReference type="NCBI Taxonomy" id="546108"/>
    <lineage>
        <taxon>Bacteria</taxon>
        <taxon>Bacillati</taxon>
        <taxon>Bacillota</taxon>
        <taxon>Bacilli</taxon>
        <taxon>Bacillales</taxon>
        <taxon>Bacillaceae</taxon>
        <taxon>Thalassobacillus</taxon>
    </lineage>
</organism>
<dbReference type="Proteomes" id="UP001596990">
    <property type="component" value="Unassembled WGS sequence"/>
</dbReference>
<accession>A0ABW3L217</accession>
<evidence type="ECO:0000313" key="2">
    <source>
        <dbReference type="Proteomes" id="UP001596990"/>
    </source>
</evidence>
<dbReference type="RefSeq" id="WP_386057344.1">
    <property type="nucleotide sequence ID" value="NZ_JBHTKL010000001.1"/>
</dbReference>
<sequence>MTSTINTFDRLSATSVRNLRTYVQLEEGDRDIFSSTTHHFIESIGSAEGTLFLLDEGERALKVFTADKEKHFSKITYKVSDILSIKEIHEECGLLKKSTPNKIILQMSNNDEVIIDPAITKNYEDVYYDFEYDDSLQADFQKFINEVVRHYLSN</sequence>
<comment type="caution">
    <text evidence="1">The sequence shown here is derived from an EMBL/GenBank/DDBJ whole genome shotgun (WGS) entry which is preliminary data.</text>
</comment>
<keyword evidence="2" id="KW-1185">Reference proteome</keyword>
<evidence type="ECO:0008006" key="3">
    <source>
        <dbReference type="Google" id="ProtNLM"/>
    </source>
</evidence>
<name>A0ABW3L217_9BACI</name>
<evidence type="ECO:0000313" key="1">
    <source>
        <dbReference type="EMBL" id="MFD1018668.1"/>
    </source>
</evidence>
<reference evidence="2" key="1">
    <citation type="journal article" date="2019" name="Int. J. Syst. Evol. Microbiol.">
        <title>The Global Catalogue of Microorganisms (GCM) 10K type strain sequencing project: providing services to taxonomists for standard genome sequencing and annotation.</title>
        <authorList>
            <consortium name="The Broad Institute Genomics Platform"/>
            <consortium name="The Broad Institute Genome Sequencing Center for Infectious Disease"/>
            <person name="Wu L."/>
            <person name="Ma J."/>
        </authorList>
    </citation>
    <scope>NUCLEOTIDE SEQUENCE [LARGE SCALE GENOMIC DNA]</scope>
    <source>
        <strain evidence="2">CCUG 56607</strain>
    </source>
</reference>
<dbReference type="EMBL" id="JBHTKL010000001">
    <property type="protein sequence ID" value="MFD1018668.1"/>
    <property type="molecule type" value="Genomic_DNA"/>
</dbReference>